<dbReference type="PANTHER" id="PTHR45749:SF21">
    <property type="entry name" value="DUF4371 DOMAIN-CONTAINING PROTEIN"/>
    <property type="match status" value="1"/>
</dbReference>
<dbReference type="PANTHER" id="PTHR45749">
    <property type="match status" value="1"/>
</dbReference>
<feature type="non-terminal residue" evidence="1">
    <location>
        <position position="1"/>
    </location>
</feature>
<dbReference type="EMBL" id="VUJU01007113">
    <property type="protein sequence ID" value="KAF0746683.1"/>
    <property type="molecule type" value="Genomic_DNA"/>
</dbReference>
<sequence>KLVLITSQSQLTDPVENASSETNVSVSLPQALLRYSPNVDEQLNNFLQHSTKTAMYISNRLQNEFIGIFHNLIQKQIISITADETVEITGIDQVSICVRYLYYNDGKFKICEAFLSVVPVVDVTGKNLSNVILNFLEHSGIECAYLFGQGYDGASGMRVLPVTTTTNERSFSTLRRLKTYLCSTIGEDRLNEYEYTSLNINVDVNQVLDELFSTHR</sequence>
<keyword evidence="2" id="KW-1185">Reference proteome</keyword>
<feature type="non-terminal residue" evidence="1">
    <location>
        <position position="216"/>
    </location>
</feature>
<gene>
    <name evidence="1" type="ORF">FWK35_00034480</name>
</gene>
<dbReference type="OrthoDB" id="6614843at2759"/>
<proteinExistence type="predicted"/>
<comment type="caution">
    <text evidence="1">The sequence shown here is derived from an EMBL/GenBank/DDBJ whole genome shotgun (WGS) entry which is preliminary data.</text>
</comment>
<protein>
    <submittedName>
        <fullName evidence="1">Uncharacterized protein</fullName>
    </submittedName>
</protein>
<dbReference type="Proteomes" id="UP000478052">
    <property type="component" value="Unassembled WGS sequence"/>
</dbReference>
<evidence type="ECO:0000313" key="1">
    <source>
        <dbReference type="EMBL" id="KAF0746683.1"/>
    </source>
</evidence>
<name>A0A6G0Y0N4_APHCR</name>
<accession>A0A6G0Y0N4</accession>
<reference evidence="1 2" key="1">
    <citation type="submission" date="2019-08" db="EMBL/GenBank/DDBJ databases">
        <title>Whole genome of Aphis craccivora.</title>
        <authorList>
            <person name="Voronova N.V."/>
            <person name="Shulinski R.S."/>
            <person name="Bandarenka Y.V."/>
            <person name="Zhorov D.G."/>
            <person name="Warner D."/>
        </authorList>
    </citation>
    <scope>NUCLEOTIDE SEQUENCE [LARGE SCALE GENOMIC DNA]</scope>
    <source>
        <strain evidence="1">180601</strain>
        <tissue evidence="1">Whole Body</tissue>
    </source>
</reference>
<organism evidence="1 2">
    <name type="scientific">Aphis craccivora</name>
    <name type="common">Cowpea aphid</name>
    <dbReference type="NCBI Taxonomy" id="307492"/>
    <lineage>
        <taxon>Eukaryota</taxon>
        <taxon>Metazoa</taxon>
        <taxon>Ecdysozoa</taxon>
        <taxon>Arthropoda</taxon>
        <taxon>Hexapoda</taxon>
        <taxon>Insecta</taxon>
        <taxon>Pterygota</taxon>
        <taxon>Neoptera</taxon>
        <taxon>Paraneoptera</taxon>
        <taxon>Hemiptera</taxon>
        <taxon>Sternorrhyncha</taxon>
        <taxon>Aphidomorpha</taxon>
        <taxon>Aphidoidea</taxon>
        <taxon>Aphididae</taxon>
        <taxon>Aphidini</taxon>
        <taxon>Aphis</taxon>
        <taxon>Aphis</taxon>
    </lineage>
</organism>
<evidence type="ECO:0000313" key="2">
    <source>
        <dbReference type="Proteomes" id="UP000478052"/>
    </source>
</evidence>
<dbReference type="AlphaFoldDB" id="A0A6G0Y0N4"/>